<reference evidence="2" key="1">
    <citation type="journal article" date="2014" name="Front. Microbiol.">
        <title>High frequency of phylogenetically diverse reductive dehalogenase-homologous genes in deep subseafloor sedimentary metagenomes.</title>
        <authorList>
            <person name="Kawai M."/>
            <person name="Futagami T."/>
            <person name="Toyoda A."/>
            <person name="Takaki Y."/>
            <person name="Nishi S."/>
            <person name="Hori S."/>
            <person name="Arai W."/>
            <person name="Tsubouchi T."/>
            <person name="Morono Y."/>
            <person name="Uchiyama I."/>
            <person name="Ito T."/>
            <person name="Fujiyama A."/>
            <person name="Inagaki F."/>
            <person name="Takami H."/>
        </authorList>
    </citation>
    <scope>NUCLEOTIDE SEQUENCE</scope>
    <source>
        <strain evidence="2">Expedition CK06-06</strain>
    </source>
</reference>
<dbReference type="EMBL" id="BARU01030179">
    <property type="protein sequence ID" value="GAH75105.1"/>
    <property type="molecule type" value="Genomic_DNA"/>
</dbReference>
<name>X1J0T0_9ZZZZ</name>
<keyword evidence="1" id="KW-1133">Transmembrane helix</keyword>
<gene>
    <name evidence="2" type="ORF">S03H2_47933</name>
</gene>
<evidence type="ECO:0000313" key="2">
    <source>
        <dbReference type="EMBL" id="GAH75105.1"/>
    </source>
</evidence>
<protein>
    <submittedName>
        <fullName evidence="2">Uncharacterized protein</fullName>
    </submittedName>
</protein>
<comment type="caution">
    <text evidence="2">The sequence shown here is derived from an EMBL/GenBank/DDBJ whole genome shotgun (WGS) entry which is preliminary data.</text>
</comment>
<organism evidence="2">
    <name type="scientific">marine sediment metagenome</name>
    <dbReference type="NCBI Taxonomy" id="412755"/>
    <lineage>
        <taxon>unclassified sequences</taxon>
        <taxon>metagenomes</taxon>
        <taxon>ecological metagenomes</taxon>
    </lineage>
</organism>
<feature type="non-terminal residue" evidence="2">
    <location>
        <position position="1"/>
    </location>
</feature>
<keyword evidence="1" id="KW-0812">Transmembrane</keyword>
<feature type="transmembrane region" description="Helical" evidence="1">
    <location>
        <begin position="20"/>
        <end position="46"/>
    </location>
</feature>
<accession>X1J0T0</accession>
<sequence length="96" mass="10381">EYVNTKIVQLVKDATPAIGPIGQIILTIFEVILGIGVVVGAIFLYLKVIHPRFLSKKCLTCGNQATSKCSKCGRFICSECAVKGCLSCGSQKYIRL</sequence>
<dbReference type="AlphaFoldDB" id="X1J0T0"/>
<evidence type="ECO:0000256" key="1">
    <source>
        <dbReference type="SAM" id="Phobius"/>
    </source>
</evidence>
<keyword evidence="1" id="KW-0472">Membrane</keyword>
<proteinExistence type="predicted"/>